<dbReference type="GO" id="GO:0015937">
    <property type="term" value="P:coenzyme A biosynthetic process"/>
    <property type="evidence" value="ECO:0007669"/>
    <property type="project" value="UniProtKB-UniRule"/>
</dbReference>
<evidence type="ECO:0000256" key="2">
    <source>
        <dbReference type="ARBA" id="ARBA00022840"/>
    </source>
</evidence>
<gene>
    <name evidence="3" type="primary">coaE</name>
    <name evidence="5" type="ORF">B7R54_09090</name>
</gene>
<dbReference type="RefSeq" id="WP_116414762.1">
    <property type="nucleotide sequence ID" value="NZ_NBWZ01000001.1"/>
</dbReference>
<protein>
    <recommendedName>
        <fullName evidence="3 4">Dephospho-CoA kinase</fullName>
        <ecNumber evidence="3 4">2.7.1.24</ecNumber>
    </recommendedName>
    <alternativeName>
        <fullName evidence="3">Dephosphocoenzyme A kinase</fullName>
    </alternativeName>
</protein>
<feature type="binding site" evidence="3">
    <location>
        <begin position="11"/>
        <end position="16"/>
    </location>
    <ligand>
        <name>ATP</name>
        <dbReference type="ChEBI" id="CHEBI:30616"/>
    </ligand>
</feature>
<keyword evidence="6" id="KW-1185">Reference proteome</keyword>
<evidence type="ECO:0000256" key="4">
    <source>
        <dbReference type="NCBIfam" id="TIGR00152"/>
    </source>
</evidence>
<dbReference type="GO" id="GO:0005524">
    <property type="term" value="F:ATP binding"/>
    <property type="evidence" value="ECO:0007669"/>
    <property type="project" value="UniProtKB-UniRule"/>
</dbReference>
<evidence type="ECO:0000256" key="3">
    <source>
        <dbReference type="HAMAP-Rule" id="MF_00376"/>
    </source>
</evidence>
<keyword evidence="3 5" id="KW-0418">Kinase</keyword>
<organism evidence="5 6">
    <name type="scientific">Subtercola boreus</name>
    <dbReference type="NCBI Taxonomy" id="120213"/>
    <lineage>
        <taxon>Bacteria</taxon>
        <taxon>Bacillati</taxon>
        <taxon>Actinomycetota</taxon>
        <taxon>Actinomycetes</taxon>
        <taxon>Micrococcales</taxon>
        <taxon>Microbacteriaceae</taxon>
        <taxon>Subtercola</taxon>
    </lineage>
</organism>
<dbReference type="GO" id="GO:0004140">
    <property type="term" value="F:dephospho-CoA kinase activity"/>
    <property type="evidence" value="ECO:0007669"/>
    <property type="project" value="UniProtKB-UniRule"/>
</dbReference>
<dbReference type="UniPathway" id="UPA00241">
    <property type="reaction ID" value="UER00356"/>
</dbReference>
<comment type="catalytic activity">
    <reaction evidence="3">
        <text>3'-dephospho-CoA + ATP = ADP + CoA + H(+)</text>
        <dbReference type="Rhea" id="RHEA:18245"/>
        <dbReference type="ChEBI" id="CHEBI:15378"/>
        <dbReference type="ChEBI" id="CHEBI:30616"/>
        <dbReference type="ChEBI" id="CHEBI:57287"/>
        <dbReference type="ChEBI" id="CHEBI:57328"/>
        <dbReference type="ChEBI" id="CHEBI:456216"/>
        <dbReference type="EC" id="2.7.1.24"/>
    </reaction>
</comment>
<comment type="function">
    <text evidence="3">Catalyzes the phosphorylation of the 3'-hydroxyl group of dephosphocoenzyme A to form coenzyme A.</text>
</comment>
<dbReference type="Proteomes" id="UP000256486">
    <property type="component" value="Unassembled WGS sequence"/>
</dbReference>
<keyword evidence="3" id="KW-0963">Cytoplasm</keyword>
<proteinExistence type="inferred from homology"/>
<evidence type="ECO:0000313" key="6">
    <source>
        <dbReference type="Proteomes" id="UP000256486"/>
    </source>
</evidence>
<keyword evidence="1 3" id="KW-0547">Nucleotide-binding</keyword>
<keyword evidence="2 3" id="KW-0067">ATP-binding</keyword>
<keyword evidence="3" id="KW-0173">Coenzyme A biosynthesis</keyword>
<dbReference type="InterPro" id="IPR027417">
    <property type="entry name" value="P-loop_NTPase"/>
</dbReference>
<dbReference type="EC" id="2.7.1.24" evidence="3 4"/>
<dbReference type="PROSITE" id="PS51219">
    <property type="entry name" value="DPCK"/>
    <property type="match status" value="1"/>
</dbReference>
<dbReference type="NCBIfam" id="TIGR00152">
    <property type="entry name" value="dephospho-CoA kinase"/>
    <property type="match status" value="1"/>
</dbReference>
<comment type="caution">
    <text evidence="5">The sequence shown here is derived from an EMBL/GenBank/DDBJ whole genome shotgun (WGS) entry which is preliminary data.</text>
</comment>
<reference evidence="5 6" key="1">
    <citation type="submission" date="2017-04" db="EMBL/GenBank/DDBJ databases">
        <title>Comparative genome analysis of Subtercola boreus.</title>
        <authorList>
            <person name="Cho Y.-J."/>
            <person name="Cho A."/>
            <person name="Kim O.-S."/>
            <person name="Lee J.-I."/>
        </authorList>
    </citation>
    <scope>NUCLEOTIDE SEQUENCE [LARGE SCALE GENOMIC DNA]</scope>
    <source>
        <strain evidence="5 6">K300</strain>
    </source>
</reference>
<dbReference type="CDD" id="cd02022">
    <property type="entry name" value="DPCK"/>
    <property type="match status" value="1"/>
</dbReference>
<sequence length="218" mass="23205">MHLVALTGGIASGKSTVAARLAEHGAVIVDADKLAREVVEPGTEALRQLSDTFGADLIRPDGSLDRPALGKRVFGQPAQLQKLNDITHPAVHRLGLERITAAGAADPEAIVVYDVPLLLEATRRPYDFEFVIVVSAEEETRVRRLIELRGMSEVDARSRIGSQATEAERLAVADTVIDSNGTLGETRAQVDALWETLKALPGTGARSAAASGTRPDRA</sequence>
<dbReference type="Gene3D" id="3.40.50.300">
    <property type="entry name" value="P-loop containing nucleotide triphosphate hydrolases"/>
    <property type="match status" value="1"/>
</dbReference>
<keyword evidence="3" id="KW-0808">Transferase</keyword>
<comment type="pathway">
    <text evidence="3">Cofactor biosynthesis; coenzyme A biosynthesis; CoA from (R)-pantothenate: step 5/5.</text>
</comment>
<dbReference type="AlphaFoldDB" id="A0A3E0VHG0"/>
<dbReference type="NCBIfam" id="NF002879">
    <property type="entry name" value="PRK03333.1"/>
    <property type="match status" value="1"/>
</dbReference>
<dbReference type="InterPro" id="IPR001977">
    <property type="entry name" value="Depp_CoAkinase"/>
</dbReference>
<comment type="similarity">
    <text evidence="3">Belongs to the CoaE family.</text>
</comment>
<evidence type="ECO:0000256" key="1">
    <source>
        <dbReference type="ARBA" id="ARBA00022741"/>
    </source>
</evidence>
<dbReference type="Pfam" id="PF01121">
    <property type="entry name" value="CoaE"/>
    <property type="match status" value="1"/>
</dbReference>
<dbReference type="OrthoDB" id="9812943at2"/>
<dbReference type="SUPFAM" id="SSF52540">
    <property type="entry name" value="P-loop containing nucleoside triphosphate hydrolases"/>
    <property type="match status" value="1"/>
</dbReference>
<comment type="subcellular location">
    <subcellularLocation>
        <location evidence="3">Cytoplasm</location>
    </subcellularLocation>
</comment>
<evidence type="ECO:0000313" key="5">
    <source>
        <dbReference type="EMBL" id="RFA09372.1"/>
    </source>
</evidence>
<dbReference type="GO" id="GO:0005737">
    <property type="term" value="C:cytoplasm"/>
    <property type="evidence" value="ECO:0007669"/>
    <property type="project" value="UniProtKB-SubCell"/>
</dbReference>
<dbReference type="HAMAP" id="MF_00376">
    <property type="entry name" value="Dephospho_CoA_kinase"/>
    <property type="match status" value="1"/>
</dbReference>
<dbReference type="PANTHER" id="PTHR10695:SF46">
    <property type="entry name" value="BIFUNCTIONAL COENZYME A SYNTHASE-RELATED"/>
    <property type="match status" value="1"/>
</dbReference>
<accession>A0A3E0VHG0</accession>
<dbReference type="EMBL" id="NBWZ01000001">
    <property type="protein sequence ID" value="RFA09372.1"/>
    <property type="molecule type" value="Genomic_DNA"/>
</dbReference>
<name>A0A3E0VHG0_9MICO</name>
<dbReference type="PANTHER" id="PTHR10695">
    <property type="entry name" value="DEPHOSPHO-COA KINASE-RELATED"/>
    <property type="match status" value="1"/>
</dbReference>